<proteinExistence type="predicted"/>
<accession>A0ABT1PD42</accession>
<gene>
    <name evidence="1" type="ORF">NON19_14900</name>
</gene>
<evidence type="ECO:0000313" key="2">
    <source>
        <dbReference type="Proteomes" id="UP001206206"/>
    </source>
</evidence>
<organism evidence="1 2">
    <name type="scientific">Streptantibioticus rubrisoli</name>
    <dbReference type="NCBI Taxonomy" id="1387313"/>
    <lineage>
        <taxon>Bacteria</taxon>
        <taxon>Bacillati</taxon>
        <taxon>Actinomycetota</taxon>
        <taxon>Actinomycetes</taxon>
        <taxon>Kitasatosporales</taxon>
        <taxon>Streptomycetaceae</taxon>
        <taxon>Streptantibioticus</taxon>
    </lineage>
</organism>
<protein>
    <submittedName>
        <fullName evidence="1">Uncharacterized protein</fullName>
    </submittedName>
</protein>
<dbReference type="EMBL" id="JANFNH010000014">
    <property type="protein sequence ID" value="MCQ4043282.1"/>
    <property type="molecule type" value="Genomic_DNA"/>
</dbReference>
<dbReference type="RefSeq" id="WP_255928225.1">
    <property type="nucleotide sequence ID" value="NZ_JANFNH010000014.1"/>
</dbReference>
<name>A0ABT1PD42_9ACTN</name>
<comment type="caution">
    <text evidence="1">The sequence shown here is derived from an EMBL/GenBank/DDBJ whole genome shotgun (WGS) entry which is preliminary data.</text>
</comment>
<dbReference type="Proteomes" id="UP001206206">
    <property type="component" value="Unassembled WGS sequence"/>
</dbReference>
<keyword evidence="2" id="KW-1185">Reference proteome</keyword>
<sequence length="188" mass="20928">MLWPALRVLSQGELTPDQLRQLLSTLRLEEAPRTEGPGAARSIAHRSFTDDTGTRLVLDLARTGESGWVLALFFEGEPPSADTVEGHRVLLRDAVERFGLTLIEITPAATADEVYVAPLQPRAPESGIGVSWDLPYDDLDQLWPHLGLRTDAPREVKEVKLREVMRTPAWSSAPLSLRRQAEAFLRDI</sequence>
<evidence type="ECO:0000313" key="1">
    <source>
        <dbReference type="EMBL" id="MCQ4043282.1"/>
    </source>
</evidence>
<reference evidence="1 2" key="1">
    <citation type="submission" date="2022-06" db="EMBL/GenBank/DDBJ databases">
        <title>Draft genome sequence of type strain Streptomyces rubrisoli DSM 42083.</title>
        <authorList>
            <person name="Duangmal K."/>
            <person name="Klaysubun C."/>
        </authorList>
    </citation>
    <scope>NUCLEOTIDE SEQUENCE [LARGE SCALE GENOMIC DNA]</scope>
    <source>
        <strain evidence="1 2">DSM 42083</strain>
    </source>
</reference>